<feature type="region of interest" description="Disordered" evidence="1">
    <location>
        <begin position="74"/>
        <end position="109"/>
    </location>
</feature>
<dbReference type="OrthoDB" id="8719at2759"/>
<feature type="compositionally biased region" description="Polar residues" evidence="1">
    <location>
        <begin position="135"/>
        <end position="149"/>
    </location>
</feature>
<reference evidence="2" key="2">
    <citation type="submission" date="2022-01" db="EMBL/GenBank/DDBJ databases">
        <authorList>
            <person name="Hirooka S."/>
            <person name="Miyagishima S.Y."/>
        </authorList>
    </citation>
    <scope>NUCLEOTIDE SEQUENCE</scope>
    <source>
        <strain evidence="2">NBRC 102759</strain>
    </source>
</reference>
<feature type="region of interest" description="Disordered" evidence="1">
    <location>
        <begin position="389"/>
        <end position="409"/>
    </location>
</feature>
<organism evidence="2 3">
    <name type="scientific">Galdieria partita</name>
    <dbReference type="NCBI Taxonomy" id="83374"/>
    <lineage>
        <taxon>Eukaryota</taxon>
        <taxon>Rhodophyta</taxon>
        <taxon>Bangiophyceae</taxon>
        <taxon>Galdieriales</taxon>
        <taxon>Galdieriaceae</taxon>
        <taxon>Galdieria</taxon>
    </lineage>
</organism>
<protein>
    <submittedName>
        <fullName evidence="2">Uncharacterized protein</fullName>
    </submittedName>
</protein>
<gene>
    <name evidence="2" type="ORF">GpartN1_g4257.t1</name>
</gene>
<accession>A0A9C7PYZ0</accession>
<dbReference type="EMBL" id="BQMJ01000033">
    <property type="protein sequence ID" value="GJQ12466.1"/>
    <property type="molecule type" value="Genomic_DNA"/>
</dbReference>
<evidence type="ECO:0000256" key="1">
    <source>
        <dbReference type="SAM" id="MobiDB-lite"/>
    </source>
</evidence>
<dbReference type="Proteomes" id="UP001061958">
    <property type="component" value="Unassembled WGS sequence"/>
</dbReference>
<reference evidence="2" key="1">
    <citation type="journal article" date="2022" name="Proc. Natl. Acad. Sci. U.S.A.">
        <title>Life cycle and functional genomics of the unicellular red alga Galdieria for elucidating algal and plant evolution and industrial use.</title>
        <authorList>
            <person name="Hirooka S."/>
            <person name="Itabashi T."/>
            <person name="Ichinose T.M."/>
            <person name="Onuma R."/>
            <person name="Fujiwara T."/>
            <person name="Yamashita S."/>
            <person name="Jong L.W."/>
            <person name="Tomita R."/>
            <person name="Iwane A.H."/>
            <person name="Miyagishima S.Y."/>
        </authorList>
    </citation>
    <scope>NUCLEOTIDE SEQUENCE</scope>
    <source>
        <strain evidence="2">NBRC 102759</strain>
    </source>
</reference>
<sequence length="409" mass="46512">MSLKEKRCFQLTPLITDREDLSSEFSGLTLPSTERTEKDCWEEENNNLEYNERNCSSSNRPVAKEFELFESNAIEQLPERPSRPQSNTTSFTSLQGYPDSPRPPGTSLFNDIVSVKKKDCKSSLSLWVNQRRKQSVAQSPKRNTETLGRNSKRKPSLRARLINRFILSTRKAVHEYAAAATAIISPSGDLGDSDRFQSCHRYAQDGMESTDIVDHKEGFSCRLCEDHRAHSTLSVKKPGISTSIESRIRSKSFPEYVVHYNDSAQEENVTLSRMRSCSQVLDDELYGTKSDDWLHVSGELAAVTITKKSRRMPYDNNREFSPVSPYIRDGVYIEENTRGQVDRIQTSLTEVDEEDKASKGEEEKEEDIYQTAKYKKKMSLKLDLQSVAGSSRDSRIVPVKTSRKKGSFV</sequence>
<keyword evidence="3" id="KW-1185">Reference proteome</keyword>
<feature type="compositionally biased region" description="Polar residues" evidence="1">
    <location>
        <begin position="83"/>
        <end position="95"/>
    </location>
</feature>
<feature type="region of interest" description="Disordered" evidence="1">
    <location>
        <begin position="131"/>
        <end position="154"/>
    </location>
</feature>
<dbReference type="AlphaFoldDB" id="A0A9C7PYZ0"/>
<comment type="caution">
    <text evidence="2">The sequence shown here is derived from an EMBL/GenBank/DDBJ whole genome shotgun (WGS) entry which is preliminary data.</text>
</comment>
<proteinExistence type="predicted"/>
<evidence type="ECO:0000313" key="2">
    <source>
        <dbReference type="EMBL" id="GJQ12466.1"/>
    </source>
</evidence>
<evidence type="ECO:0000313" key="3">
    <source>
        <dbReference type="Proteomes" id="UP001061958"/>
    </source>
</evidence>
<name>A0A9C7PYZ0_9RHOD</name>